<dbReference type="AlphaFoldDB" id="A0AAW1PAK7"/>
<evidence type="ECO:0008006" key="5">
    <source>
        <dbReference type="Google" id="ProtNLM"/>
    </source>
</evidence>
<evidence type="ECO:0000313" key="4">
    <source>
        <dbReference type="Proteomes" id="UP001465755"/>
    </source>
</evidence>
<feature type="compositionally biased region" description="Polar residues" evidence="2">
    <location>
        <begin position="189"/>
        <end position="200"/>
    </location>
</feature>
<dbReference type="SUPFAM" id="SSF53067">
    <property type="entry name" value="Actin-like ATPase domain"/>
    <property type="match status" value="2"/>
</dbReference>
<keyword evidence="4" id="KW-1185">Reference proteome</keyword>
<dbReference type="Gene3D" id="3.30.420.40">
    <property type="match status" value="4"/>
</dbReference>
<dbReference type="InterPro" id="IPR043129">
    <property type="entry name" value="ATPase_NBD"/>
</dbReference>
<accession>A0AAW1PAK7</accession>
<evidence type="ECO:0000313" key="3">
    <source>
        <dbReference type="EMBL" id="KAK9805370.1"/>
    </source>
</evidence>
<reference evidence="3 4" key="1">
    <citation type="journal article" date="2024" name="Nat. Commun.">
        <title>Phylogenomics reveals the evolutionary origins of lichenization in chlorophyte algae.</title>
        <authorList>
            <person name="Puginier C."/>
            <person name="Libourel C."/>
            <person name="Otte J."/>
            <person name="Skaloud P."/>
            <person name="Haon M."/>
            <person name="Grisel S."/>
            <person name="Petersen M."/>
            <person name="Berrin J.G."/>
            <person name="Delaux P.M."/>
            <person name="Dal Grande F."/>
            <person name="Keller J."/>
        </authorList>
    </citation>
    <scope>NUCLEOTIDE SEQUENCE [LARGE SCALE GENOMIC DNA]</scope>
    <source>
        <strain evidence="3 4">SAG 2036</strain>
    </source>
</reference>
<evidence type="ECO:0000256" key="1">
    <source>
        <dbReference type="RuleBase" id="RU000487"/>
    </source>
</evidence>
<dbReference type="PANTHER" id="PTHR11937">
    <property type="entry name" value="ACTIN"/>
    <property type="match status" value="1"/>
</dbReference>
<comment type="similarity">
    <text evidence="1">Belongs to the actin family.</text>
</comment>
<dbReference type="Gene3D" id="3.90.640.10">
    <property type="entry name" value="Actin, Chain A, domain 4"/>
    <property type="match status" value="1"/>
</dbReference>
<proteinExistence type="inferred from homology"/>
<dbReference type="InterPro" id="IPR004000">
    <property type="entry name" value="Actin"/>
</dbReference>
<protein>
    <recommendedName>
        <fullName evidence="5">Actin</fullName>
    </recommendedName>
</protein>
<organism evidence="3 4">
    <name type="scientific">Symbiochloris irregularis</name>
    <dbReference type="NCBI Taxonomy" id="706552"/>
    <lineage>
        <taxon>Eukaryota</taxon>
        <taxon>Viridiplantae</taxon>
        <taxon>Chlorophyta</taxon>
        <taxon>core chlorophytes</taxon>
        <taxon>Trebouxiophyceae</taxon>
        <taxon>Trebouxiales</taxon>
        <taxon>Trebouxiaceae</taxon>
        <taxon>Symbiochloris</taxon>
    </lineage>
</organism>
<dbReference type="SMART" id="SM00268">
    <property type="entry name" value="ACTIN"/>
    <property type="match status" value="1"/>
</dbReference>
<sequence length="336" mass="35413">MEEVVVLDFGSDTFKAGPVDNFPNEATPRIVTPAAVQITSGALGGTEVSDPTEAVGSAKEAAQVVQTGQIAHWEGFEALISNILYGQLGWERGAEGRLLLSEPLHFSKADRERLTQLAFEEFNVDGLFLCDAPVLALYAVGKVTGCVVDIGHEKTDVAVVLEGQVSSQSVQEEPSAGPQSEANGDAVDMTTTHTLPDGQTITLAGGEGRRLGEAILDPGLAGLPGLPIADAIWSACCCHLDSPTRKAAMESLMLCGGGSLVGGMSGRLLREVRARSPASAAPQMLPLPDYMPALTLRYANWMGGAVLSKVVFSQNQQMTKYDYDEAGPMAVHRKCG</sequence>
<dbReference type="EMBL" id="JALJOQ010000044">
    <property type="protein sequence ID" value="KAK9805370.1"/>
    <property type="molecule type" value="Genomic_DNA"/>
</dbReference>
<comment type="caution">
    <text evidence="3">The sequence shown here is derived from an EMBL/GenBank/DDBJ whole genome shotgun (WGS) entry which is preliminary data.</text>
</comment>
<gene>
    <name evidence="3" type="ORF">WJX73_007756</name>
</gene>
<evidence type="ECO:0000256" key="2">
    <source>
        <dbReference type="SAM" id="MobiDB-lite"/>
    </source>
</evidence>
<name>A0AAW1PAK7_9CHLO</name>
<dbReference type="Proteomes" id="UP001465755">
    <property type="component" value="Unassembled WGS sequence"/>
</dbReference>
<dbReference type="Pfam" id="PF00022">
    <property type="entry name" value="Actin"/>
    <property type="match status" value="2"/>
</dbReference>
<dbReference type="PRINTS" id="PR00190">
    <property type="entry name" value="ACTIN"/>
</dbReference>
<feature type="region of interest" description="Disordered" evidence="2">
    <location>
        <begin position="168"/>
        <end position="200"/>
    </location>
</feature>